<dbReference type="InterPro" id="IPR001356">
    <property type="entry name" value="HD"/>
</dbReference>
<dbReference type="CDD" id="cd00086">
    <property type="entry name" value="homeodomain"/>
    <property type="match status" value="1"/>
</dbReference>
<keyword evidence="2 5" id="KW-0371">Homeobox</keyword>
<accession>A0A9N8KKZ6</accession>
<proteinExistence type="predicted"/>
<dbReference type="GO" id="GO:0008270">
    <property type="term" value="F:zinc ion binding"/>
    <property type="evidence" value="ECO:0007669"/>
    <property type="project" value="UniProtKB-KW"/>
</dbReference>
<evidence type="ECO:0008006" key="10">
    <source>
        <dbReference type="Google" id="ProtNLM"/>
    </source>
</evidence>
<evidence type="ECO:0000256" key="5">
    <source>
        <dbReference type="PROSITE-ProRule" id="PRU00108"/>
    </source>
</evidence>
<dbReference type="PROSITE" id="PS50071">
    <property type="entry name" value="HOMEOBOX_2"/>
    <property type="match status" value="1"/>
</dbReference>
<comment type="caution">
    <text evidence="8">The sequence shown here is derived from an EMBL/GenBank/DDBJ whole genome shotgun (WGS) entry which is preliminary data.</text>
</comment>
<keyword evidence="4" id="KW-0862">Zinc</keyword>
<evidence type="ECO:0000259" key="6">
    <source>
        <dbReference type="PROSITE" id="PS50071"/>
    </source>
</evidence>
<dbReference type="Proteomes" id="UP000745764">
    <property type="component" value="Unassembled WGS sequence"/>
</dbReference>
<dbReference type="PROSITE" id="PS00028">
    <property type="entry name" value="ZINC_FINGER_C2H2_1"/>
    <property type="match status" value="2"/>
</dbReference>
<dbReference type="SMART" id="SM00389">
    <property type="entry name" value="HOX"/>
    <property type="match status" value="1"/>
</dbReference>
<keyword evidence="4" id="KW-0863">Zinc-finger</keyword>
<keyword evidence="3 5" id="KW-0539">Nucleus</keyword>
<protein>
    <recommendedName>
        <fullName evidence="10">Homeobox domain-containing protein</fullName>
    </recommendedName>
</protein>
<dbReference type="PANTHER" id="PTHR11850">
    <property type="entry name" value="HOMEOBOX PROTEIN TRANSCRIPTION FACTORS"/>
    <property type="match status" value="1"/>
</dbReference>
<dbReference type="SMART" id="SM00355">
    <property type="entry name" value="ZnF_C2H2"/>
    <property type="match status" value="2"/>
</dbReference>
<dbReference type="GO" id="GO:0005634">
    <property type="term" value="C:nucleus"/>
    <property type="evidence" value="ECO:0007669"/>
    <property type="project" value="UniProtKB-SubCell"/>
</dbReference>
<dbReference type="InterPro" id="IPR009057">
    <property type="entry name" value="Homeodomain-like_sf"/>
</dbReference>
<comment type="subcellular location">
    <subcellularLocation>
        <location evidence="5">Nucleus</location>
    </subcellularLocation>
</comment>
<evidence type="ECO:0000256" key="2">
    <source>
        <dbReference type="ARBA" id="ARBA00023155"/>
    </source>
</evidence>
<feature type="domain" description="C2H2-type" evidence="7">
    <location>
        <begin position="124"/>
        <end position="152"/>
    </location>
</feature>
<name>A0A9N8KKZ6_9PEZI</name>
<evidence type="ECO:0000256" key="1">
    <source>
        <dbReference type="ARBA" id="ARBA00023125"/>
    </source>
</evidence>
<keyword evidence="4" id="KW-0479">Metal-binding</keyword>
<evidence type="ECO:0000256" key="3">
    <source>
        <dbReference type="ARBA" id="ARBA00023242"/>
    </source>
</evidence>
<organism evidence="8 9">
    <name type="scientific">Aureobasidium uvarum</name>
    <dbReference type="NCBI Taxonomy" id="2773716"/>
    <lineage>
        <taxon>Eukaryota</taxon>
        <taxon>Fungi</taxon>
        <taxon>Dikarya</taxon>
        <taxon>Ascomycota</taxon>
        <taxon>Pezizomycotina</taxon>
        <taxon>Dothideomycetes</taxon>
        <taxon>Dothideomycetidae</taxon>
        <taxon>Dothideales</taxon>
        <taxon>Saccotheciaceae</taxon>
        <taxon>Aureobasidium</taxon>
    </lineage>
</organism>
<evidence type="ECO:0000259" key="7">
    <source>
        <dbReference type="PROSITE" id="PS50157"/>
    </source>
</evidence>
<keyword evidence="1 5" id="KW-0238">DNA-binding</keyword>
<gene>
    <name evidence="8" type="ORF">AWRI4620_LOCUS7044</name>
</gene>
<dbReference type="AlphaFoldDB" id="A0A9N8KKZ6"/>
<reference evidence="8" key="1">
    <citation type="submission" date="2020-06" db="EMBL/GenBank/DDBJ databases">
        <authorList>
            <person name="Onetto C."/>
        </authorList>
    </citation>
    <scope>NUCLEOTIDE SEQUENCE</scope>
</reference>
<dbReference type="InterPro" id="IPR050224">
    <property type="entry name" value="TALE_homeobox"/>
</dbReference>
<dbReference type="GO" id="GO:0006355">
    <property type="term" value="P:regulation of DNA-templated transcription"/>
    <property type="evidence" value="ECO:0007669"/>
    <property type="project" value="InterPro"/>
</dbReference>
<keyword evidence="9" id="KW-1185">Reference proteome</keyword>
<sequence length="541" mass="61456">MCRDCVNTDRKGKNNDITRHLLRFPNAVAEVLTEWIRTHQENPYPTAAEKTALQEATGLDGRQLNTWFANYRRRKQAARSIKHTSAVVHQLTTSSHHGQQGIQANLEPGVAEQSLPLQSQQKRFQCTFCTDTFATKYDWTRHETSLHLPLKRYICCPFSAVQVCPSTGGQICAYCGLETPTLEHIASHNHQYCQSRDPDARIFLRKDHFRQHLRSVHESDMLPHMDHWLLEAVWINSRCGFCGQRFTLWNERNEHIASHFKIGYHMDMWKGCRGFDGAVSAQVTAAMPPFLIGLERLRPFPFSASNAKRRPGLPHSRSWEFLVTGLHRLVKERVSQSRPVSDVELQNEARLLTYGSANADISTAADNPEWLDLFKRAYSLDILTCLTEGKVRPADDLEVYHDLGISMPSLSQEQHQSALFALFQSDGPIPKGYLRFSASRVPLQKALPFETIAGPWPDAGLLGEMLIVAEWVFRKTLGAQINPALSAPETVNTWPWTVDNDDAGDLLFDQLMLPWNESFGPRISIIDDVQSETEPRFETVD</sequence>
<feature type="domain" description="Homeobox" evidence="6">
    <location>
        <begin position="15"/>
        <end position="78"/>
    </location>
</feature>
<dbReference type="PROSITE" id="PS50157">
    <property type="entry name" value="ZINC_FINGER_C2H2_2"/>
    <property type="match status" value="1"/>
</dbReference>
<evidence type="ECO:0000313" key="8">
    <source>
        <dbReference type="EMBL" id="CAD0112789.1"/>
    </source>
</evidence>
<dbReference type="SUPFAM" id="SSF46689">
    <property type="entry name" value="Homeodomain-like"/>
    <property type="match status" value="1"/>
</dbReference>
<dbReference type="Gene3D" id="1.10.10.60">
    <property type="entry name" value="Homeodomain-like"/>
    <property type="match status" value="1"/>
</dbReference>
<feature type="DNA-binding region" description="Homeobox" evidence="5">
    <location>
        <begin position="17"/>
        <end position="79"/>
    </location>
</feature>
<evidence type="ECO:0000256" key="4">
    <source>
        <dbReference type="PROSITE-ProRule" id="PRU00042"/>
    </source>
</evidence>
<evidence type="ECO:0000313" key="9">
    <source>
        <dbReference type="Proteomes" id="UP000745764"/>
    </source>
</evidence>
<dbReference type="GO" id="GO:0003677">
    <property type="term" value="F:DNA binding"/>
    <property type="evidence" value="ECO:0007669"/>
    <property type="project" value="UniProtKB-UniRule"/>
</dbReference>
<dbReference type="EMBL" id="CAINUL010000015">
    <property type="protein sequence ID" value="CAD0112789.1"/>
    <property type="molecule type" value="Genomic_DNA"/>
</dbReference>
<dbReference type="Pfam" id="PF05920">
    <property type="entry name" value="Homeobox_KN"/>
    <property type="match status" value="1"/>
</dbReference>
<dbReference type="InterPro" id="IPR013087">
    <property type="entry name" value="Znf_C2H2_type"/>
</dbReference>
<dbReference type="OrthoDB" id="5399138at2759"/>
<dbReference type="InterPro" id="IPR008422">
    <property type="entry name" value="KN_HD"/>
</dbReference>